<dbReference type="GO" id="GO:0043024">
    <property type="term" value="F:ribosomal small subunit binding"/>
    <property type="evidence" value="ECO:0007669"/>
    <property type="project" value="TreeGrafter"/>
</dbReference>
<reference evidence="3 4" key="1">
    <citation type="submission" date="2018-10" db="EMBL/GenBank/DDBJ databases">
        <title>Isolation from cow dung.</title>
        <authorList>
            <person name="Ling L."/>
        </authorList>
    </citation>
    <scope>NUCLEOTIDE SEQUENCE [LARGE SCALE GENOMIC DNA]</scope>
    <source>
        <strain evidence="3 4">NEAU-LL90</strain>
    </source>
</reference>
<dbReference type="GO" id="GO:0022627">
    <property type="term" value="C:cytosolic small ribosomal subunit"/>
    <property type="evidence" value="ECO:0007669"/>
    <property type="project" value="TreeGrafter"/>
</dbReference>
<evidence type="ECO:0000256" key="1">
    <source>
        <dbReference type="SAM" id="MobiDB-lite"/>
    </source>
</evidence>
<evidence type="ECO:0000313" key="4">
    <source>
        <dbReference type="Proteomes" id="UP000279275"/>
    </source>
</evidence>
<dbReference type="AlphaFoldDB" id="A0A3M2L132"/>
<keyword evidence="4" id="KW-1185">Reference proteome</keyword>
<dbReference type="EMBL" id="RFFH01000007">
    <property type="protein sequence ID" value="RMI31449.1"/>
    <property type="molecule type" value="Genomic_DNA"/>
</dbReference>
<gene>
    <name evidence="3" type="ORF">EBN03_19105</name>
</gene>
<accession>A0A3M2L132</accession>
<organism evidence="3 4">
    <name type="scientific">Nocardia stercoris</name>
    <dbReference type="NCBI Taxonomy" id="2483361"/>
    <lineage>
        <taxon>Bacteria</taxon>
        <taxon>Bacillati</taxon>
        <taxon>Actinomycetota</taxon>
        <taxon>Actinomycetes</taxon>
        <taxon>Mycobacteriales</taxon>
        <taxon>Nocardiaceae</taxon>
        <taxon>Nocardia</taxon>
    </lineage>
</organism>
<dbReference type="InterPro" id="IPR050574">
    <property type="entry name" value="HPF/YfiA_ribosome-assoc"/>
</dbReference>
<dbReference type="GO" id="GO:0045900">
    <property type="term" value="P:negative regulation of translational elongation"/>
    <property type="evidence" value="ECO:0007669"/>
    <property type="project" value="TreeGrafter"/>
</dbReference>
<dbReference type="InterPro" id="IPR032528">
    <property type="entry name" value="Ribosom_S30AE_C"/>
</dbReference>
<dbReference type="Pfam" id="PF16321">
    <property type="entry name" value="Ribosom_S30AE_C"/>
    <property type="match status" value="1"/>
</dbReference>
<evidence type="ECO:0000313" key="3">
    <source>
        <dbReference type="EMBL" id="RMI31449.1"/>
    </source>
</evidence>
<feature type="region of interest" description="Disordered" evidence="1">
    <location>
        <begin position="117"/>
        <end position="142"/>
    </location>
</feature>
<proteinExistence type="predicted"/>
<evidence type="ECO:0000259" key="2">
    <source>
        <dbReference type="Pfam" id="PF16321"/>
    </source>
</evidence>
<feature type="domain" description="Sigma 54 modulation/S30EA ribosomal protein C-terminal" evidence="2">
    <location>
        <begin position="143"/>
        <end position="191"/>
    </location>
</feature>
<dbReference type="PANTHER" id="PTHR33231">
    <property type="entry name" value="30S RIBOSOMAL PROTEIN"/>
    <property type="match status" value="1"/>
</dbReference>
<dbReference type="PANTHER" id="PTHR33231:SF1">
    <property type="entry name" value="30S RIBOSOMAL PROTEIN"/>
    <property type="match status" value="1"/>
</dbReference>
<name>A0A3M2L132_9NOCA</name>
<sequence>MTLLSRNIRPWPRRRPTMLTTSPRWAISEFPDIIVDTSDGVQELERERVAGLVGRMLERYGTPASARVRMRPAGPDDGPLLVQVNLQISGRPVRMQTLSTDRHNVLAVARRLRQQINQRPSRPRNLRTWPDPTREPLTHTTPAPVARRKDCDLSVLAPTAAVIVMDEMDYDVHLFTDADTGEDAIVYRAGPTGARLARQRRADPPATVAPDTAVMTVNPRATLTLTETQAVQRLCEFGLPHLFYTDPDTGRGHLLYRRYDHDLTLITPTAPA</sequence>
<protein>
    <recommendedName>
        <fullName evidence="2">Sigma 54 modulation/S30EA ribosomal protein C-terminal domain-containing protein</fullName>
    </recommendedName>
</protein>
<comment type="caution">
    <text evidence="3">The sequence shown here is derived from an EMBL/GenBank/DDBJ whole genome shotgun (WGS) entry which is preliminary data.</text>
</comment>
<dbReference type="InterPro" id="IPR038416">
    <property type="entry name" value="Ribosom_S30AE_C_sf"/>
</dbReference>
<dbReference type="Proteomes" id="UP000279275">
    <property type="component" value="Unassembled WGS sequence"/>
</dbReference>
<dbReference type="Gene3D" id="3.30.505.50">
    <property type="entry name" value="Sigma 54 modulation/S30EA ribosomal protein, C-terminal domain"/>
    <property type="match status" value="2"/>
</dbReference>